<dbReference type="Proteomes" id="UP000605805">
    <property type="component" value="Unassembled WGS sequence"/>
</dbReference>
<evidence type="ECO:0000313" key="2">
    <source>
        <dbReference type="Proteomes" id="UP000605805"/>
    </source>
</evidence>
<dbReference type="EMBL" id="DQTV01000036">
    <property type="protein sequence ID" value="HIP56749.1"/>
    <property type="molecule type" value="Genomic_DNA"/>
</dbReference>
<accession>A0A833DU24</accession>
<protein>
    <submittedName>
        <fullName evidence="1">Uncharacterized protein</fullName>
    </submittedName>
</protein>
<name>A0A833DU24_9CREN</name>
<organism evidence="1 2">
    <name type="scientific">Ignisphaera aggregans</name>
    <dbReference type="NCBI Taxonomy" id="334771"/>
    <lineage>
        <taxon>Archaea</taxon>
        <taxon>Thermoproteota</taxon>
        <taxon>Thermoprotei</taxon>
        <taxon>Desulfurococcales</taxon>
        <taxon>Desulfurococcaceae</taxon>
        <taxon>Ignisphaera</taxon>
    </lineage>
</organism>
<evidence type="ECO:0000313" key="1">
    <source>
        <dbReference type="EMBL" id="HIP56749.1"/>
    </source>
</evidence>
<proteinExistence type="predicted"/>
<dbReference type="AlphaFoldDB" id="A0A833DU24"/>
<comment type="caution">
    <text evidence="1">The sequence shown here is derived from an EMBL/GenBank/DDBJ whole genome shotgun (WGS) entry which is preliminary data.</text>
</comment>
<reference evidence="1" key="1">
    <citation type="journal article" date="2020" name="ISME J.">
        <title>Gammaproteobacteria mediating utilization of methyl-, sulfur- and petroleum organic compounds in deep ocean hydrothermal plumes.</title>
        <authorList>
            <person name="Zhou Z."/>
            <person name="Liu Y."/>
            <person name="Pan J."/>
            <person name="Cron B.R."/>
            <person name="Toner B.M."/>
            <person name="Anantharaman K."/>
            <person name="Breier J.A."/>
            <person name="Dick G.J."/>
            <person name="Li M."/>
        </authorList>
    </citation>
    <scope>NUCLEOTIDE SEQUENCE</scope>
    <source>
        <strain evidence="1">SZUA-1435</strain>
    </source>
</reference>
<gene>
    <name evidence="1" type="ORF">EYH02_01570</name>
</gene>
<sequence length="427" mass="46533">MFTAEKLKVYGVPSDLEFRETGPNTGEFVAVIQVSADLGDPASWITISHKDFRPIYATPEMEEWEEAGVDVASVRVYIRSFNGEIFTDKTEYGPIATITITVKDADRNLYPDKVDSVSVRYFNPVDGRWHTISLDETGPNTGVFRATLSIPALGTPDKVIGKTIRFIYVDPCDATGASAVFSTQVKVISWTAKIETDKKSYVLGEKVRIKVTDPDANLDPNAIDSITVHVYTDTDPAGTYVTLYETDVNTGVFVGEVLISSVPGPGRVMAREIDTVHIEYVDRYPEGYPEVKNLPITLDVSVGVVIPKPIEVPKIAAVEPETGKEVEKFRVGTLAGIKITLKNVAAKTKTVAVIAVIYDPNGVAIAVQAFKLPIAGKASADLLLSFIPKLTGTYTVKIYVVKGLTPAERIQILSPQPVYVFTVTVVE</sequence>